<dbReference type="InterPro" id="IPR013785">
    <property type="entry name" value="Aldolase_TIM"/>
</dbReference>
<comment type="similarity">
    <text evidence="2">Belongs to the ALAD family.</text>
</comment>
<reference evidence="12 13" key="1">
    <citation type="submission" date="2020-08" db="EMBL/GenBank/DDBJ databases">
        <title>Sequencing the genomes of 1000 actinobacteria strains.</title>
        <authorList>
            <person name="Klenk H.-P."/>
        </authorList>
    </citation>
    <scope>NUCLEOTIDE SEQUENCE [LARGE SCALE GENOMIC DNA]</scope>
    <source>
        <strain evidence="12 13">DSM 44593</strain>
    </source>
</reference>
<sequence length="99" mass="10332">MENHPPTTVQDAEPVTGSSPVRAIRAAKNAAPGMAVMTETCLCSYTTARTCVLTDHHGRYDHNATLGILGDQALRQAEAGGCQVEGSVPLSATGTTDMF</sequence>
<feature type="compositionally biased region" description="Polar residues" evidence="11">
    <location>
        <begin position="1"/>
        <end position="10"/>
    </location>
</feature>
<evidence type="ECO:0000256" key="7">
    <source>
        <dbReference type="ARBA" id="ARBA00023239"/>
    </source>
</evidence>
<dbReference type="GO" id="GO:0004655">
    <property type="term" value="F:porphobilinogen synthase activity"/>
    <property type="evidence" value="ECO:0007669"/>
    <property type="project" value="UniProtKB-EC"/>
</dbReference>
<dbReference type="EC" id="4.2.1.24" evidence="4"/>
<keyword evidence="7" id="KW-0456">Lyase</keyword>
<keyword evidence="13" id="KW-1185">Reference proteome</keyword>
<dbReference type="RefSeq" id="WP_221457676.1">
    <property type="nucleotide sequence ID" value="NZ_BAABKT010000001.1"/>
</dbReference>
<evidence type="ECO:0000256" key="4">
    <source>
        <dbReference type="ARBA" id="ARBA00012053"/>
    </source>
</evidence>
<dbReference type="AlphaFoldDB" id="A0A841EA25"/>
<name>A0A841EA25_9ACTN</name>
<evidence type="ECO:0000256" key="11">
    <source>
        <dbReference type="SAM" id="MobiDB-lite"/>
    </source>
</evidence>
<dbReference type="EMBL" id="JACHLY010000001">
    <property type="protein sequence ID" value="MBB5999852.1"/>
    <property type="molecule type" value="Genomic_DNA"/>
</dbReference>
<dbReference type="Pfam" id="PF00490">
    <property type="entry name" value="ALAD"/>
    <property type="match status" value="1"/>
</dbReference>
<gene>
    <name evidence="12" type="ORF">HNR25_003603</name>
</gene>
<dbReference type="UniPathway" id="UPA00251">
    <property type="reaction ID" value="UER00318"/>
</dbReference>
<dbReference type="SUPFAM" id="SSF51569">
    <property type="entry name" value="Aldolase"/>
    <property type="match status" value="1"/>
</dbReference>
<comment type="pathway">
    <text evidence="1">Porphyrin-containing compound metabolism; protoporphyrin-IX biosynthesis; coproporphyrinogen-III from 5-aminolevulinate: step 1/4.</text>
</comment>
<keyword evidence="6" id="KW-0350">Heme biosynthesis</keyword>
<dbReference type="Proteomes" id="UP000578077">
    <property type="component" value="Unassembled WGS sequence"/>
</dbReference>
<feature type="region of interest" description="Disordered" evidence="11">
    <location>
        <begin position="1"/>
        <end position="20"/>
    </location>
</feature>
<comment type="catalytic activity">
    <reaction evidence="10">
        <text>2 5-aminolevulinate = porphobilinogen + 2 H2O + H(+)</text>
        <dbReference type="Rhea" id="RHEA:24064"/>
        <dbReference type="ChEBI" id="CHEBI:15377"/>
        <dbReference type="ChEBI" id="CHEBI:15378"/>
        <dbReference type="ChEBI" id="CHEBI:58126"/>
        <dbReference type="ChEBI" id="CHEBI:356416"/>
        <dbReference type="EC" id="4.2.1.24"/>
    </reaction>
</comment>
<evidence type="ECO:0000313" key="12">
    <source>
        <dbReference type="EMBL" id="MBB5999852.1"/>
    </source>
</evidence>
<evidence type="ECO:0000256" key="5">
    <source>
        <dbReference type="ARBA" id="ARBA00020771"/>
    </source>
</evidence>
<evidence type="ECO:0000256" key="1">
    <source>
        <dbReference type="ARBA" id="ARBA00004694"/>
    </source>
</evidence>
<dbReference type="Gene3D" id="3.20.20.70">
    <property type="entry name" value="Aldolase class I"/>
    <property type="match status" value="1"/>
</dbReference>
<dbReference type="GO" id="GO:0006782">
    <property type="term" value="P:protoporphyrinogen IX biosynthetic process"/>
    <property type="evidence" value="ECO:0007669"/>
    <property type="project" value="UniProtKB-UniPathway"/>
</dbReference>
<dbReference type="InterPro" id="IPR001731">
    <property type="entry name" value="ALAD"/>
</dbReference>
<keyword evidence="8" id="KW-0627">Porphyrin biosynthesis</keyword>
<evidence type="ECO:0000256" key="10">
    <source>
        <dbReference type="ARBA" id="ARBA00047651"/>
    </source>
</evidence>
<evidence type="ECO:0000313" key="13">
    <source>
        <dbReference type="Proteomes" id="UP000578077"/>
    </source>
</evidence>
<protein>
    <recommendedName>
        <fullName evidence="5">Delta-aminolevulinic acid dehydratase</fullName>
        <ecNumber evidence="4">4.2.1.24</ecNumber>
    </recommendedName>
    <alternativeName>
        <fullName evidence="9">Porphobilinogen synthase</fullName>
    </alternativeName>
</protein>
<organism evidence="12 13">
    <name type="scientific">Streptomonospora salina</name>
    <dbReference type="NCBI Taxonomy" id="104205"/>
    <lineage>
        <taxon>Bacteria</taxon>
        <taxon>Bacillati</taxon>
        <taxon>Actinomycetota</taxon>
        <taxon>Actinomycetes</taxon>
        <taxon>Streptosporangiales</taxon>
        <taxon>Nocardiopsidaceae</taxon>
        <taxon>Streptomonospora</taxon>
    </lineage>
</organism>
<evidence type="ECO:0000256" key="3">
    <source>
        <dbReference type="ARBA" id="ARBA00011823"/>
    </source>
</evidence>
<proteinExistence type="inferred from homology"/>
<comment type="subunit">
    <text evidence="3">Homooctamer.</text>
</comment>
<dbReference type="GO" id="GO:0046872">
    <property type="term" value="F:metal ion binding"/>
    <property type="evidence" value="ECO:0007669"/>
    <property type="project" value="InterPro"/>
</dbReference>
<accession>A0A841EA25</accession>
<evidence type="ECO:0000256" key="8">
    <source>
        <dbReference type="ARBA" id="ARBA00023244"/>
    </source>
</evidence>
<evidence type="ECO:0000256" key="6">
    <source>
        <dbReference type="ARBA" id="ARBA00023133"/>
    </source>
</evidence>
<evidence type="ECO:0000256" key="2">
    <source>
        <dbReference type="ARBA" id="ARBA00008055"/>
    </source>
</evidence>
<comment type="caution">
    <text evidence="12">The sequence shown here is derived from an EMBL/GenBank/DDBJ whole genome shotgun (WGS) entry which is preliminary data.</text>
</comment>
<evidence type="ECO:0000256" key="9">
    <source>
        <dbReference type="ARBA" id="ARBA00032837"/>
    </source>
</evidence>